<proteinExistence type="predicted"/>
<dbReference type="Pfam" id="PF08634">
    <property type="entry name" value="Pet127"/>
    <property type="match status" value="1"/>
</dbReference>
<dbReference type="AlphaFoldDB" id="A0A1E3PCV9"/>
<dbReference type="GO" id="GO:0005740">
    <property type="term" value="C:mitochondrial envelope"/>
    <property type="evidence" value="ECO:0007669"/>
    <property type="project" value="TreeGrafter"/>
</dbReference>
<feature type="non-terminal residue" evidence="1">
    <location>
        <position position="1"/>
    </location>
</feature>
<dbReference type="Proteomes" id="UP000095009">
    <property type="component" value="Unassembled WGS sequence"/>
</dbReference>
<organism evidence="1 2">
    <name type="scientific">Nadsonia fulvescens var. elongata DSM 6958</name>
    <dbReference type="NCBI Taxonomy" id="857566"/>
    <lineage>
        <taxon>Eukaryota</taxon>
        <taxon>Fungi</taxon>
        <taxon>Dikarya</taxon>
        <taxon>Ascomycota</taxon>
        <taxon>Saccharomycotina</taxon>
        <taxon>Dipodascomycetes</taxon>
        <taxon>Dipodascales</taxon>
        <taxon>Dipodascales incertae sedis</taxon>
        <taxon>Nadsonia</taxon>
    </lineage>
</organism>
<name>A0A1E3PCV9_9ASCO</name>
<protein>
    <submittedName>
        <fullName evidence="1">Pet127-domain-containing protein</fullName>
    </submittedName>
</protein>
<dbReference type="OrthoDB" id="10249045at2759"/>
<dbReference type="PANTHER" id="PTHR31014">
    <property type="entry name" value="MITOCHONDRIAL TRANSLATION SYSTEM COMPONENT PET127-RELATED"/>
    <property type="match status" value="1"/>
</dbReference>
<evidence type="ECO:0000313" key="2">
    <source>
        <dbReference type="Proteomes" id="UP000095009"/>
    </source>
</evidence>
<dbReference type="STRING" id="857566.A0A1E3PCV9"/>
<dbReference type="GO" id="GO:0000964">
    <property type="term" value="P:mitochondrial RNA 5'-end processing"/>
    <property type="evidence" value="ECO:0007669"/>
    <property type="project" value="TreeGrafter"/>
</dbReference>
<accession>A0A1E3PCV9</accession>
<sequence length="376" mass="43449">EVPKLEHNLDRVLFNPGVHVLQDPRSNVYNFTPYLQQVMPVQEFDFDMVSQYITSSKDQALGSLAKEHRKKYIGSTSSMTGVLSQFHHLLSQNRLLNISELSKNFPGDTTTFTKWQRGPASVFLVKKPKLGIYAIDSDKSYDQEIVLSLLGKTLEQLLTTPEIEFENYRKKPVDDKDDKMSQTIDEPKDVYQYSKCGGFIMRSQLDCVDTRLPGSGVFDLKTRAVCAVRHDMYHVESNGGTNYQIKRLVGPFESYEREYYEMIRATLLKYSLQARIGNMDGIFVAYHNIRKLFGFQYISLEDMDKIIHGYNGKSPEDYKFRMSMKLWTIALDRFSQDHPDKSMRLIFHASTETEGVMDIYVAPMEEKDIVQLQDRG</sequence>
<evidence type="ECO:0000313" key="1">
    <source>
        <dbReference type="EMBL" id="ODQ63269.1"/>
    </source>
</evidence>
<dbReference type="InterPro" id="IPR013943">
    <property type="entry name" value="Pet127"/>
</dbReference>
<reference evidence="1 2" key="1">
    <citation type="journal article" date="2016" name="Proc. Natl. Acad. Sci. U.S.A.">
        <title>Comparative genomics of biotechnologically important yeasts.</title>
        <authorList>
            <person name="Riley R."/>
            <person name="Haridas S."/>
            <person name="Wolfe K.H."/>
            <person name="Lopes M.R."/>
            <person name="Hittinger C.T."/>
            <person name="Goeker M."/>
            <person name="Salamov A.A."/>
            <person name="Wisecaver J.H."/>
            <person name="Long T.M."/>
            <person name="Calvey C.H."/>
            <person name="Aerts A.L."/>
            <person name="Barry K.W."/>
            <person name="Choi C."/>
            <person name="Clum A."/>
            <person name="Coughlan A.Y."/>
            <person name="Deshpande S."/>
            <person name="Douglass A.P."/>
            <person name="Hanson S.J."/>
            <person name="Klenk H.-P."/>
            <person name="LaButti K.M."/>
            <person name="Lapidus A."/>
            <person name="Lindquist E.A."/>
            <person name="Lipzen A.M."/>
            <person name="Meier-Kolthoff J.P."/>
            <person name="Ohm R.A."/>
            <person name="Otillar R.P."/>
            <person name="Pangilinan J.L."/>
            <person name="Peng Y."/>
            <person name="Rokas A."/>
            <person name="Rosa C.A."/>
            <person name="Scheuner C."/>
            <person name="Sibirny A.A."/>
            <person name="Slot J.C."/>
            <person name="Stielow J.B."/>
            <person name="Sun H."/>
            <person name="Kurtzman C.P."/>
            <person name="Blackwell M."/>
            <person name="Grigoriev I.V."/>
            <person name="Jeffries T.W."/>
        </authorList>
    </citation>
    <scope>NUCLEOTIDE SEQUENCE [LARGE SCALE GENOMIC DNA]</scope>
    <source>
        <strain evidence="1 2">DSM 6958</strain>
    </source>
</reference>
<dbReference type="GO" id="GO:0000958">
    <property type="term" value="P:mitochondrial mRNA catabolic process"/>
    <property type="evidence" value="ECO:0007669"/>
    <property type="project" value="EnsemblFungi"/>
</dbReference>
<dbReference type="EMBL" id="KV454415">
    <property type="protein sequence ID" value="ODQ63269.1"/>
    <property type="molecule type" value="Genomic_DNA"/>
</dbReference>
<feature type="non-terminal residue" evidence="1">
    <location>
        <position position="376"/>
    </location>
</feature>
<keyword evidence="2" id="KW-1185">Reference proteome</keyword>
<gene>
    <name evidence="1" type="ORF">NADFUDRAFT_11730</name>
</gene>
<dbReference type="PANTHER" id="PTHR31014:SF0">
    <property type="entry name" value="MITOCHONDRIAL TRANSLATION SYSTEM COMPONENT PET127-RELATED"/>
    <property type="match status" value="1"/>
</dbReference>